<dbReference type="OrthoDB" id="1918at2759"/>
<protein>
    <submittedName>
        <fullName evidence="1">Retrograde Golgi transport protein RGP1 -like protein</fullName>
    </submittedName>
</protein>
<reference evidence="2" key="1">
    <citation type="submission" date="2021-01" db="EMBL/GenBank/DDBJ databases">
        <title>Caligus Genome Assembly.</title>
        <authorList>
            <person name="Gallardo-Escarate C."/>
        </authorList>
    </citation>
    <scope>NUCLEOTIDE SEQUENCE [LARGE SCALE GENOMIC DNA]</scope>
</reference>
<dbReference type="AlphaFoldDB" id="A0A7T8GY52"/>
<gene>
    <name evidence="1" type="ORF">FKW44_020523</name>
</gene>
<evidence type="ECO:0000313" key="1">
    <source>
        <dbReference type="EMBL" id="QQP39585.1"/>
    </source>
</evidence>
<proteinExistence type="predicted"/>
<organism evidence="1 2">
    <name type="scientific">Caligus rogercresseyi</name>
    <name type="common">Sea louse</name>
    <dbReference type="NCBI Taxonomy" id="217165"/>
    <lineage>
        <taxon>Eukaryota</taxon>
        <taxon>Metazoa</taxon>
        <taxon>Ecdysozoa</taxon>
        <taxon>Arthropoda</taxon>
        <taxon>Crustacea</taxon>
        <taxon>Multicrustacea</taxon>
        <taxon>Hexanauplia</taxon>
        <taxon>Copepoda</taxon>
        <taxon>Siphonostomatoida</taxon>
        <taxon>Caligidae</taxon>
        <taxon>Caligus</taxon>
    </lineage>
</organism>
<evidence type="ECO:0000313" key="2">
    <source>
        <dbReference type="Proteomes" id="UP000595437"/>
    </source>
</evidence>
<name>A0A7T8GY52_CALRO</name>
<dbReference type="EMBL" id="CP045903">
    <property type="protein sequence ID" value="QQP39585.1"/>
    <property type="molecule type" value="Genomic_DNA"/>
</dbReference>
<sequence>MGTFEFYDSGIRCVEYSVSLMSEEILEKKAASSLAMLNAMTSLWASILQPGPSNPSPRHAHLPHRDL</sequence>
<accession>A0A7T8GY52</accession>
<dbReference type="Proteomes" id="UP000595437">
    <property type="component" value="Chromosome 14"/>
</dbReference>
<keyword evidence="2" id="KW-1185">Reference proteome</keyword>